<evidence type="ECO:0000256" key="1">
    <source>
        <dbReference type="SAM" id="MobiDB-lite"/>
    </source>
</evidence>
<gene>
    <name evidence="2" type="ORF">S01H1_68653</name>
</gene>
<comment type="caution">
    <text evidence="2">The sequence shown here is derived from an EMBL/GenBank/DDBJ whole genome shotgun (WGS) entry which is preliminary data.</text>
</comment>
<dbReference type="AlphaFoldDB" id="X0WT02"/>
<sequence length="113" mass="12594">GWNDEIYGHGQVERLAPWGRGLDLRAAHDDTREAIARGRTPRRNLDELGRATVEGRSSRPWLWIPRWSGPALLQALDNPGKCEPVQSEPWEDGSAGTWPPPAVTERGVIHGKK</sequence>
<name>X0WT02_9ZZZZ</name>
<evidence type="ECO:0000313" key="2">
    <source>
        <dbReference type="EMBL" id="GAG33790.1"/>
    </source>
</evidence>
<proteinExistence type="predicted"/>
<organism evidence="2">
    <name type="scientific">marine sediment metagenome</name>
    <dbReference type="NCBI Taxonomy" id="412755"/>
    <lineage>
        <taxon>unclassified sequences</taxon>
        <taxon>metagenomes</taxon>
        <taxon>ecological metagenomes</taxon>
    </lineage>
</organism>
<reference evidence="2" key="1">
    <citation type="journal article" date="2014" name="Front. Microbiol.">
        <title>High frequency of phylogenetically diverse reductive dehalogenase-homologous genes in deep subseafloor sedimentary metagenomes.</title>
        <authorList>
            <person name="Kawai M."/>
            <person name="Futagami T."/>
            <person name="Toyoda A."/>
            <person name="Takaki Y."/>
            <person name="Nishi S."/>
            <person name="Hori S."/>
            <person name="Arai W."/>
            <person name="Tsubouchi T."/>
            <person name="Morono Y."/>
            <person name="Uchiyama I."/>
            <person name="Ito T."/>
            <person name="Fujiyama A."/>
            <person name="Inagaki F."/>
            <person name="Takami H."/>
        </authorList>
    </citation>
    <scope>NUCLEOTIDE SEQUENCE</scope>
    <source>
        <strain evidence="2">Expedition CK06-06</strain>
    </source>
</reference>
<feature type="region of interest" description="Disordered" evidence="1">
    <location>
        <begin position="80"/>
        <end position="113"/>
    </location>
</feature>
<accession>X0WT02</accession>
<dbReference type="EMBL" id="BARS01045530">
    <property type="protein sequence ID" value="GAG33790.1"/>
    <property type="molecule type" value="Genomic_DNA"/>
</dbReference>
<protein>
    <submittedName>
        <fullName evidence="2">Uncharacterized protein</fullName>
    </submittedName>
</protein>
<feature type="non-terminal residue" evidence="2">
    <location>
        <position position="1"/>
    </location>
</feature>